<keyword evidence="6" id="KW-0479">Metal-binding</keyword>
<keyword evidence="14" id="KW-1185">Reference proteome</keyword>
<dbReference type="GO" id="GO:0005615">
    <property type="term" value="C:extracellular space"/>
    <property type="evidence" value="ECO:0007669"/>
    <property type="project" value="InterPro"/>
</dbReference>
<reference evidence="13 14" key="1">
    <citation type="submission" date="2020-08" db="EMBL/GenBank/DDBJ databases">
        <title>Sequencing the genomes of 1000 actinobacteria strains.</title>
        <authorList>
            <person name="Klenk H.-P."/>
        </authorList>
    </citation>
    <scope>NUCLEOTIDE SEQUENCE [LARGE SCALE GENOMIC DNA]</scope>
    <source>
        <strain evidence="13 14">DSM 45784</strain>
    </source>
</reference>
<dbReference type="Gene3D" id="1.10.390.10">
    <property type="entry name" value="Neutral Protease Domain 2"/>
    <property type="match status" value="1"/>
</dbReference>
<evidence type="ECO:0000256" key="6">
    <source>
        <dbReference type="ARBA" id="ARBA00022723"/>
    </source>
</evidence>
<evidence type="ECO:0000256" key="11">
    <source>
        <dbReference type="SAM" id="MobiDB-lite"/>
    </source>
</evidence>
<protein>
    <recommendedName>
        <fullName evidence="15">Peptidase M36</fullName>
    </recommendedName>
</protein>
<organism evidence="13 14">
    <name type="scientific">Sphaerisporangium siamense</name>
    <dbReference type="NCBI Taxonomy" id="795645"/>
    <lineage>
        <taxon>Bacteria</taxon>
        <taxon>Bacillati</taxon>
        <taxon>Actinomycetota</taxon>
        <taxon>Actinomycetes</taxon>
        <taxon>Streptosporangiales</taxon>
        <taxon>Streptosporangiaceae</taxon>
        <taxon>Sphaerisporangium</taxon>
    </lineage>
</organism>
<feature type="signal peptide" evidence="12">
    <location>
        <begin position="1"/>
        <end position="19"/>
    </location>
</feature>
<evidence type="ECO:0000256" key="2">
    <source>
        <dbReference type="ARBA" id="ARBA00004613"/>
    </source>
</evidence>
<gene>
    <name evidence="13" type="ORF">BJ982_001807</name>
</gene>
<proteinExistence type="inferred from homology"/>
<dbReference type="SUPFAM" id="SSF55486">
    <property type="entry name" value="Metalloproteases ('zincins'), catalytic domain"/>
    <property type="match status" value="1"/>
</dbReference>
<dbReference type="AlphaFoldDB" id="A0A7W7D7F9"/>
<feature type="compositionally biased region" description="Basic and acidic residues" evidence="11">
    <location>
        <begin position="48"/>
        <end position="64"/>
    </location>
</feature>
<keyword evidence="12" id="KW-0732">Signal</keyword>
<dbReference type="EMBL" id="JACHND010000001">
    <property type="protein sequence ID" value="MBB4700263.1"/>
    <property type="molecule type" value="Genomic_DNA"/>
</dbReference>
<dbReference type="PANTHER" id="PTHR33478">
    <property type="entry name" value="EXTRACELLULAR METALLOPROTEINASE MEP"/>
    <property type="match status" value="1"/>
</dbReference>
<name>A0A7W7D7F9_9ACTN</name>
<comment type="caution">
    <text evidence="13">The sequence shown here is derived from an EMBL/GenBank/DDBJ whole genome shotgun (WGS) entry which is preliminary data.</text>
</comment>
<keyword evidence="10" id="KW-0865">Zymogen</keyword>
<evidence type="ECO:0000313" key="13">
    <source>
        <dbReference type="EMBL" id="MBB4700263.1"/>
    </source>
</evidence>
<accession>A0A7W7D7F9</accession>
<evidence type="ECO:0000256" key="4">
    <source>
        <dbReference type="ARBA" id="ARBA00022525"/>
    </source>
</evidence>
<evidence type="ECO:0008006" key="15">
    <source>
        <dbReference type="Google" id="ProtNLM"/>
    </source>
</evidence>
<evidence type="ECO:0000256" key="10">
    <source>
        <dbReference type="ARBA" id="ARBA00023145"/>
    </source>
</evidence>
<keyword evidence="4" id="KW-0964">Secreted</keyword>
<feature type="chain" id="PRO_5039664365" description="Peptidase M36" evidence="12">
    <location>
        <begin position="20"/>
        <end position="979"/>
    </location>
</feature>
<dbReference type="GO" id="GO:0004222">
    <property type="term" value="F:metalloendopeptidase activity"/>
    <property type="evidence" value="ECO:0007669"/>
    <property type="project" value="InterPro"/>
</dbReference>
<dbReference type="InterPro" id="IPR027268">
    <property type="entry name" value="Peptidase_M4/M1_CTD_sf"/>
</dbReference>
<dbReference type="GO" id="GO:0006508">
    <property type="term" value="P:proteolysis"/>
    <property type="evidence" value="ECO:0007669"/>
    <property type="project" value="UniProtKB-KW"/>
</dbReference>
<dbReference type="Proteomes" id="UP000542210">
    <property type="component" value="Unassembled WGS sequence"/>
</dbReference>
<comment type="subcellular location">
    <subcellularLocation>
        <location evidence="2">Secreted</location>
    </subcellularLocation>
</comment>
<keyword evidence="9" id="KW-0482">Metalloprotease</keyword>
<dbReference type="GO" id="GO:0008270">
    <property type="term" value="F:zinc ion binding"/>
    <property type="evidence" value="ECO:0007669"/>
    <property type="project" value="InterPro"/>
</dbReference>
<evidence type="ECO:0000256" key="3">
    <source>
        <dbReference type="ARBA" id="ARBA00006006"/>
    </source>
</evidence>
<evidence type="ECO:0000256" key="7">
    <source>
        <dbReference type="ARBA" id="ARBA00022801"/>
    </source>
</evidence>
<dbReference type="RefSeq" id="WP_239123416.1">
    <property type="nucleotide sequence ID" value="NZ_BOOV01000030.1"/>
</dbReference>
<evidence type="ECO:0000256" key="9">
    <source>
        <dbReference type="ARBA" id="ARBA00023049"/>
    </source>
</evidence>
<dbReference type="InterPro" id="IPR001842">
    <property type="entry name" value="Peptidase_M36"/>
</dbReference>
<comment type="similarity">
    <text evidence="3">Belongs to the peptidase M36 family.</text>
</comment>
<keyword evidence="5" id="KW-0645">Protease</keyword>
<dbReference type="Pfam" id="PF02128">
    <property type="entry name" value="Peptidase_M36"/>
    <property type="match status" value="1"/>
</dbReference>
<sequence length="979" mass="103292">MSTRPWLRAVVAVVGVATAALPLATTTGITRPAEAAKRAPSAGTPAIRDPRAAGHGKPDLDNRRGSVPPPAGLNARAAGPGAQVRWNALGTPAVITGSAPLAEHLGADPVQAARTYLKSHENLFGLPAADVDALERVAVNPIGPGHAVLLRQRFGGLPAGVDGMVTIGVVDGKVEYATSSLSRDTAPPPAAAIGEQQAVEIAAKDGGVDLATVRNKRVRPVAVPAPDGVHRAYQVVLIALSKDGDVAGYTTHVDAVSGAILVRDNLVDGFADADPGNPSWTVFPANPPSDYSSADTRRRLCHAPGPRCDLVTGGDPSSGRAWDVDPATNAPTFTSMGNAVRTFDAQEYTDQHGGGTHGNAPSPNRDYTYPWKNTWYESTCDRATLTRPGKVDLETAIANLHAALNRLHDWSYRLGFTETAWNMQADNGDRGGQGGDPELANAQSGAVASGALNVAGQANTPDGISPVISMGLWGPIGGLFYGPCVDGDYDMTVIGHEYTHAISSRMVGGPDAGWASWQGGGLAEATGDLFAVEFLAEYGFPPSGDTPYIIGGYVTGDTGHGIRNYDMSKSPLNYSDIGYDLWGFQTHSESEIWSATQFDLRAAFLKRYGKGTLVQQRACADGRRPIDRCPGNRRWIQLLFDGLLLTDSSADGFVDMRDALLAADRIRFGGANQDIIWRVFAEHGMGEGADGTDRNDENPAPSFVNPTGENGSLRLTSDGAAEGAVLRLYVGDYEARALPVADTDPATPLGDTVALTPGTYRLLVVGAGYGHTRLTSAVSAGRTQRLRVPLSPNLASAAAGATVSGDGENQDKLIDDTEGSNWVSRSGPVAGKSVVVDLAGDRPVTVRRIQVSAMLRLDWEDPVDPGSQDRFTALRSFEVLACRAGCADTANFHSVYTSRPDAFPGVRPRPVSPELIIRSFRVPPTDATHLMLRALTSQCTGNPLYAGQQQTNPSAPTDCATVNPRHDEVRAAEFQAFSH</sequence>
<comment type="cofactor">
    <cofactor evidence="1">
        <name>Zn(2+)</name>
        <dbReference type="ChEBI" id="CHEBI:29105"/>
    </cofactor>
</comment>
<evidence type="ECO:0000256" key="5">
    <source>
        <dbReference type="ARBA" id="ARBA00022670"/>
    </source>
</evidence>
<dbReference type="PANTHER" id="PTHR33478:SF1">
    <property type="entry name" value="EXTRACELLULAR METALLOPROTEINASE MEP"/>
    <property type="match status" value="1"/>
</dbReference>
<evidence type="ECO:0000256" key="12">
    <source>
        <dbReference type="SAM" id="SignalP"/>
    </source>
</evidence>
<evidence type="ECO:0000256" key="1">
    <source>
        <dbReference type="ARBA" id="ARBA00001947"/>
    </source>
</evidence>
<feature type="region of interest" description="Disordered" evidence="11">
    <location>
        <begin position="32"/>
        <end position="79"/>
    </location>
</feature>
<keyword evidence="8" id="KW-0862">Zinc</keyword>
<dbReference type="Gene3D" id="3.10.170.10">
    <property type="match status" value="1"/>
</dbReference>
<evidence type="ECO:0000313" key="14">
    <source>
        <dbReference type="Proteomes" id="UP000542210"/>
    </source>
</evidence>
<dbReference type="InterPro" id="IPR050371">
    <property type="entry name" value="Fungal_virulence_M36"/>
</dbReference>
<evidence type="ECO:0000256" key="8">
    <source>
        <dbReference type="ARBA" id="ARBA00022833"/>
    </source>
</evidence>
<keyword evidence="7" id="KW-0378">Hydrolase</keyword>